<gene>
    <name evidence="1" type="ORF">DY245_21235</name>
</gene>
<comment type="caution">
    <text evidence="1">The sequence shown here is derived from an EMBL/GenBank/DDBJ whole genome shotgun (WGS) entry which is preliminary data.</text>
</comment>
<evidence type="ECO:0000313" key="2">
    <source>
        <dbReference type="Proteomes" id="UP000262477"/>
    </source>
</evidence>
<organism evidence="1 2">
    <name type="scientific">Streptomyces inhibens</name>
    <dbReference type="NCBI Taxonomy" id="2293571"/>
    <lineage>
        <taxon>Bacteria</taxon>
        <taxon>Bacillati</taxon>
        <taxon>Actinomycetota</taxon>
        <taxon>Actinomycetes</taxon>
        <taxon>Kitasatosporales</taxon>
        <taxon>Streptomycetaceae</taxon>
        <taxon>Streptomyces</taxon>
    </lineage>
</organism>
<dbReference type="EMBL" id="QUAC01000167">
    <property type="protein sequence ID" value="REK88443.1"/>
    <property type="molecule type" value="Genomic_DNA"/>
</dbReference>
<reference evidence="1 2" key="1">
    <citation type="submission" date="2018-08" db="EMBL/GenBank/DDBJ databases">
        <title>Streptomyces NEAU-D10 sp. nov., a novel Actinomycete isolated from soil.</title>
        <authorList>
            <person name="Jin L."/>
        </authorList>
    </citation>
    <scope>NUCLEOTIDE SEQUENCE [LARGE SCALE GENOMIC DNA]</scope>
    <source>
        <strain evidence="1 2">NEAU-D10</strain>
    </source>
</reference>
<protein>
    <submittedName>
        <fullName evidence="1">Uncharacterized protein</fullName>
    </submittedName>
</protein>
<name>A0A371Q268_STRIH</name>
<evidence type="ECO:0000313" key="1">
    <source>
        <dbReference type="EMBL" id="REK88443.1"/>
    </source>
</evidence>
<accession>A0A371Q268</accession>
<dbReference type="Proteomes" id="UP000262477">
    <property type="component" value="Unassembled WGS sequence"/>
</dbReference>
<dbReference type="RefSeq" id="WP_128508820.1">
    <property type="nucleotide sequence ID" value="NZ_QUAC01000167.1"/>
</dbReference>
<keyword evidence="2" id="KW-1185">Reference proteome</keyword>
<sequence length="95" mass="9958">MNVSNNISPGAQLHGTVIQASQVGGTRVPSIDTTRMAAKLAQKLDQEGPLLALTTAGQAEATIRLLALVAEDHPPLADVADRLAEDLQARLDAHK</sequence>
<proteinExistence type="predicted"/>
<dbReference type="OrthoDB" id="9852514at2"/>
<dbReference type="AlphaFoldDB" id="A0A371Q268"/>